<feature type="binding site" evidence="3">
    <location>
        <position position="185"/>
    </location>
    <ligand>
        <name>ATP</name>
        <dbReference type="ChEBI" id="CHEBI:30616"/>
    </ligand>
</feature>
<dbReference type="InterPro" id="IPR008271">
    <property type="entry name" value="Ser/Thr_kinase_AS"/>
</dbReference>
<dbReference type="Proteomes" id="UP001337655">
    <property type="component" value="Unassembled WGS sequence"/>
</dbReference>
<dbReference type="Gene3D" id="1.10.510.10">
    <property type="entry name" value="Transferase(Phosphotransferase) domain 1"/>
    <property type="match status" value="1"/>
</dbReference>
<dbReference type="SMART" id="SM00220">
    <property type="entry name" value="S_TKc"/>
    <property type="match status" value="1"/>
</dbReference>
<reference evidence="6 7" key="1">
    <citation type="submission" date="2023-08" db="EMBL/GenBank/DDBJ databases">
        <title>Black Yeasts Isolated from many extreme environments.</title>
        <authorList>
            <person name="Coleine C."/>
            <person name="Stajich J.E."/>
            <person name="Selbmann L."/>
        </authorList>
    </citation>
    <scope>NUCLEOTIDE SEQUENCE [LARGE SCALE GENOMIC DNA]</scope>
    <source>
        <strain evidence="6 7">CCFEE 5935</strain>
    </source>
</reference>
<keyword evidence="7" id="KW-1185">Reference proteome</keyword>
<name>A0AAV9P1C2_9PEZI</name>
<dbReference type="PANTHER" id="PTHR24347">
    <property type="entry name" value="SERINE/THREONINE-PROTEIN KINASE"/>
    <property type="match status" value="1"/>
</dbReference>
<accession>A0AAV9P1C2</accession>
<dbReference type="Pfam" id="PF00069">
    <property type="entry name" value="Pkinase"/>
    <property type="match status" value="1"/>
</dbReference>
<evidence type="ECO:0000259" key="5">
    <source>
        <dbReference type="PROSITE" id="PS50011"/>
    </source>
</evidence>
<dbReference type="Gene3D" id="2.60.200.20">
    <property type="match status" value="1"/>
</dbReference>
<evidence type="ECO:0000256" key="3">
    <source>
        <dbReference type="PROSITE-ProRule" id="PRU10141"/>
    </source>
</evidence>
<proteinExistence type="predicted"/>
<dbReference type="InterPro" id="IPR000719">
    <property type="entry name" value="Prot_kinase_dom"/>
</dbReference>
<dbReference type="InterPro" id="IPR017441">
    <property type="entry name" value="Protein_kinase_ATP_BS"/>
</dbReference>
<evidence type="ECO:0000256" key="1">
    <source>
        <dbReference type="ARBA" id="ARBA00022741"/>
    </source>
</evidence>
<gene>
    <name evidence="6" type="ORF">LTR77_008437</name>
</gene>
<keyword evidence="2 3" id="KW-0067">ATP-binding</keyword>
<organism evidence="6 7">
    <name type="scientific">Saxophila tyrrhenica</name>
    <dbReference type="NCBI Taxonomy" id="1690608"/>
    <lineage>
        <taxon>Eukaryota</taxon>
        <taxon>Fungi</taxon>
        <taxon>Dikarya</taxon>
        <taxon>Ascomycota</taxon>
        <taxon>Pezizomycotina</taxon>
        <taxon>Dothideomycetes</taxon>
        <taxon>Dothideomycetidae</taxon>
        <taxon>Mycosphaerellales</taxon>
        <taxon>Extremaceae</taxon>
        <taxon>Saxophila</taxon>
    </lineage>
</organism>
<dbReference type="PROSITE" id="PS50011">
    <property type="entry name" value="PROTEIN_KINASE_DOM"/>
    <property type="match status" value="1"/>
</dbReference>
<dbReference type="GO" id="GO:0004672">
    <property type="term" value="F:protein kinase activity"/>
    <property type="evidence" value="ECO:0007669"/>
    <property type="project" value="InterPro"/>
</dbReference>
<feature type="compositionally biased region" description="Pro residues" evidence="4">
    <location>
        <begin position="626"/>
        <end position="636"/>
    </location>
</feature>
<feature type="region of interest" description="Disordered" evidence="4">
    <location>
        <begin position="550"/>
        <end position="636"/>
    </location>
</feature>
<sequence length="636" mass="71361">MASRHQRIVAYLRLRHRDFDRVMSFTVSANDDYHIGREEVEDSFNIKAQSISKHHVKIRCGMYDELHEDTRVAPMVYARVLSKNPVRLVRQGMDGEDRSHRVSSMDSDVLLDDGDVLELSDAVSVEFVAREEYAATADGLNDTQWREFELLRPHYEVTNRRLGVGGNASVFVAVKAQSLRQVACKVLPVPFVNPEAEARIMKDLKLDDDERDARLADLERRMNKRRSELTREYGTLKDLNHPNIVALEKVIYTPNNIYIFQELITGGDLMSYTDLKGVLGEPQAAVIVRQILKAVEYLHDNGIVHRDIKPENVLMTSWRDGARVVLTDFGQARTVGDAKAVAKKSAVFRMQSVVGTIGYTAPEVLRQLKRDLHDKGYSKAIDIWSVGCIAAVLLTGEMLCLDQPNAMDEDLDYSQLSQAIDLDVLDTATWWQSVGRKPKSFVRGCAAVDETQRLTAKQALLHEWFTNRHYADELEAAYQRAIADWKPRQGSGNVIEYIDTDVKTTKKRTTAASTKSHHFAVPAQQPAKPSLFFGTKNNVPTKAATTAFQANRNDSSDEEMTQIPESPPQHTTYETQVTVDPEFTEPSGINKDPQMSFGQPSIPSPPPFSLPGWSDLPPSSQMPLGSLPPPPPDSFK</sequence>
<dbReference type="AlphaFoldDB" id="A0AAV9P1C2"/>
<evidence type="ECO:0000256" key="4">
    <source>
        <dbReference type="SAM" id="MobiDB-lite"/>
    </source>
</evidence>
<dbReference type="EMBL" id="JAVRRT010000014">
    <property type="protein sequence ID" value="KAK5166176.1"/>
    <property type="molecule type" value="Genomic_DNA"/>
</dbReference>
<keyword evidence="1 3" id="KW-0547">Nucleotide-binding</keyword>
<comment type="caution">
    <text evidence="6">The sequence shown here is derived from an EMBL/GenBank/DDBJ whole genome shotgun (WGS) entry which is preliminary data.</text>
</comment>
<dbReference type="InterPro" id="IPR011009">
    <property type="entry name" value="Kinase-like_dom_sf"/>
</dbReference>
<evidence type="ECO:0000256" key="2">
    <source>
        <dbReference type="ARBA" id="ARBA00022840"/>
    </source>
</evidence>
<feature type="compositionally biased region" description="Low complexity" evidence="4">
    <location>
        <begin position="610"/>
        <end position="625"/>
    </location>
</feature>
<dbReference type="RefSeq" id="XP_064656129.1">
    <property type="nucleotide sequence ID" value="XM_064805669.1"/>
</dbReference>
<dbReference type="PROSITE" id="PS00107">
    <property type="entry name" value="PROTEIN_KINASE_ATP"/>
    <property type="match status" value="1"/>
</dbReference>
<feature type="compositionally biased region" description="Polar residues" evidence="4">
    <location>
        <begin position="568"/>
        <end position="578"/>
    </location>
</feature>
<dbReference type="GO" id="GO:0005524">
    <property type="term" value="F:ATP binding"/>
    <property type="evidence" value="ECO:0007669"/>
    <property type="project" value="UniProtKB-UniRule"/>
</dbReference>
<feature type="domain" description="Protein kinase" evidence="5">
    <location>
        <begin position="156"/>
        <end position="465"/>
    </location>
</feature>
<evidence type="ECO:0000313" key="7">
    <source>
        <dbReference type="Proteomes" id="UP001337655"/>
    </source>
</evidence>
<protein>
    <recommendedName>
        <fullName evidence="5">Protein kinase domain-containing protein</fullName>
    </recommendedName>
</protein>
<dbReference type="SUPFAM" id="SSF56112">
    <property type="entry name" value="Protein kinase-like (PK-like)"/>
    <property type="match status" value="1"/>
</dbReference>
<dbReference type="PROSITE" id="PS00108">
    <property type="entry name" value="PROTEIN_KINASE_ST"/>
    <property type="match status" value="1"/>
</dbReference>
<evidence type="ECO:0000313" key="6">
    <source>
        <dbReference type="EMBL" id="KAK5166176.1"/>
    </source>
</evidence>
<dbReference type="GeneID" id="89929770"/>